<dbReference type="Gene3D" id="3.60.130.10">
    <property type="entry name" value="Clavaminate synthase-like"/>
    <property type="match status" value="1"/>
</dbReference>
<dbReference type="Pfam" id="PF02668">
    <property type="entry name" value="TauD"/>
    <property type="match status" value="1"/>
</dbReference>
<keyword evidence="4" id="KW-0560">Oxidoreductase</keyword>
<gene>
    <name evidence="9" type="primary">LOC100366463</name>
</gene>
<dbReference type="PANTHER" id="PTHR43779:SF3">
    <property type="entry name" value="(3R)-3-[(CARBOXYMETHYL)AMINO]FATTY ACID OXYGENASE_DECARBOXYLASE"/>
    <property type="match status" value="1"/>
</dbReference>
<keyword evidence="6" id="KW-0732">Signal</keyword>
<evidence type="ECO:0000259" key="7">
    <source>
        <dbReference type="Pfam" id="PF02668"/>
    </source>
</evidence>
<keyword evidence="8" id="KW-1185">Reference proteome</keyword>
<dbReference type="InterPro" id="IPR051178">
    <property type="entry name" value="TfdA_dioxygenase"/>
</dbReference>
<accession>A0ABM0GSA7</accession>
<dbReference type="Proteomes" id="UP000694865">
    <property type="component" value="Unplaced"/>
</dbReference>
<evidence type="ECO:0000256" key="6">
    <source>
        <dbReference type="SAM" id="SignalP"/>
    </source>
</evidence>
<evidence type="ECO:0000256" key="1">
    <source>
        <dbReference type="ARBA" id="ARBA00005896"/>
    </source>
</evidence>
<reference evidence="9" key="1">
    <citation type="submission" date="2025-08" db="UniProtKB">
        <authorList>
            <consortium name="RefSeq"/>
        </authorList>
    </citation>
    <scope>IDENTIFICATION</scope>
    <source>
        <tissue evidence="9">Testes</tissue>
    </source>
</reference>
<feature type="chain" id="PRO_5045900755" evidence="6">
    <location>
        <begin position="30"/>
        <end position="316"/>
    </location>
</feature>
<evidence type="ECO:0000256" key="3">
    <source>
        <dbReference type="ARBA" id="ARBA00022964"/>
    </source>
</evidence>
<dbReference type="SUPFAM" id="SSF51197">
    <property type="entry name" value="Clavaminate synthase-like"/>
    <property type="match status" value="1"/>
</dbReference>
<dbReference type="RefSeq" id="XP_002736251.2">
    <property type="nucleotide sequence ID" value="XM_002736205.2"/>
</dbReference>
<evidence type="ECO:0000313" key="9">
    <source>
        <dbReference type="RefSeq" id="XP_002736251.2"/>
    </source>
</evidence>
<protein>
    <submittedName>
        <fullName evidence="9">Alpha-ketoglutarate-dependent sulfonate dioxygenase-like</fullName>
    </submittedName>
</protein>
<dbReference type="InterPro" id="IPR003819">
    <property type="entry name" value="TauD/TfdA-like"/>
</dbReference>
<evidence type="ECO:0000256" key="2">
    <source>
        <dbReference type="ARBA" id="ARBA00022723"/>
    </source>
</evidence>
<keyword evidence="5" id="KW-0408">Iron</keyword>
<feature type="signal peptide" evidence="6">
    <location>
        <begin position="1"/>
        <end position="29"/>
    </location>
</feature>
<organism evidence="8 9">
    <name type="scientific">Saccoglossus kowalevskii</name>
    <name type="common">Acorn worm</name>
    <dbReference type="NCBI Taxonomy" id="10224"/>
    <lineage>
        <taxon>Eukaryota</taxon>
        <taxon>Metazoa</taxon>
        <taxon>Hemichordata</taxon>
        <taxon>Enteropneusta</taxon>
        <taxon>Harrimaniidae</taxon>
        <taxon>Saccoglossus</taxon>
    </lineage>
</organism>
<dbReference type="GeneID" id="100366463"/>
<dbReference type="PANTHER" id="PTHR43779">
    <property type="entry name" value="DIOXYGENASE RV0097-RELATED"/>
    <property type="match status" value="1"/>
</dbReference>
<name>A0ABM0GSA7_SACKO</name>
<evidence type="ECO:0000256" key="5">
    <source>
        <dbReference type="ARBA" id="ARBA00023004"/>
    </source>
</evidence>
<feature type="domain" description="TauD/TfdA-like" evidence="7">
    <location>
        <begin position="37"/>
        <end position="285"/>
    </location>
</feature>
<evidence type="ECO:0000256" key="4">
    <source>
        <dbReference type="ARBA" id="ARBA00023002"/>
    </source>
</evidence>
<comment type="similarity">
    <text evidence="1">Belongs to the TfdA dioxygenase family.</text>
</comment>
<sequence length="316" mass="37048">MAFVEFMFSVRDFWVMFILCCSVMKTVTSHEFYDLKPVKLGCEVRGIDIGHPVPRRVTEQIKKDVTEHRILIFKDQHNISPKRHVRISRWFGDLESSFFTQHPKSPLRDIYRVSNDKSEGLRAVGTAAFHTDCLYLPRLCSHAIYHMVNVSKEAETAFVPLSEILKGLTKKQRNRWERLWMIVQRTTRVVHPLIYSHPGSNEKVFFLPTAYTVAFEWDRGKSKTRRLTEPKETSQIRKEIYDVLTERLKDLQYIHKWEVGDFIISDNQAVAHWAPPSSQKPRRHIGLRVLHRVTVAGKEAPEKKYIPPSLKRKTEL</sequence>
<evidence type="ECO:0000313" key="8">
    <source>
        <dbReference type="Proteomes" id="UP000694865"/>
    </source>
</evidence>
<dbReference type="InterPro" id="IPR042098">
    <property type="entry name" value="TauD-like_sf"/>
</dbReference>
<keyword evidence="2" id="KW-0479">Metal-binding</keyword>
<keyword evidence="3" id="KW-0223">Dioxygenase</keyword>
<proteinExistence type="inferred from homology"/>